<feature type="compositionally biased region" description="Polar residues" evidence="1">
    <location>
        <begin position="390"/>
        <end position="403"/>
    </location>
</feature>
<evidence type="ECO:0000313" key="2">
    <source>
        <dbReference type="EMBL" id="KAF7379694.1"/>
    </source>
</evidence>
<reference evidence="2" key="1">
    <citation type="journal article" date="2020" name="G3 (Bethesda)">
        <title>High-Quality Assemblies for Three Invasive Social Wasps from the &lt;i&gt;Vespula&lt;/i&gt; Genus.</title>
        <authorList>
            <person name="Harrop T.W.R."/>
            <person name="Guhlin J."/>
            <person name="McLaughlin G.M."/>
            <person name="Permina E."/>
            <person name="Stockwell P."/>
            <person name="Gilligan J."/>
            <person name="Le Lec M.F."/>
            <person name="Gruber M.A.M."/>
            <person name="Quinn O."/>
            <person name="Lovegrove M."/>
            <person name="Duncan E.J."/>
            <person name="Remnant E.J."/>
            <person name="Van Eeckhoven J."/>
            <person name="Graham B."/>
            <person name="Knapp R.A."/>
            <person name="Langford K.W."/>
            <person name="Kronenberg Z."/>
            <person name="Press M.O."/>
            <person name="Eacker S.M."/>
            <person name="Wilson-Rankin E.E."/>
            <person name="Purcell J."/>
            <person name="Lester P.J."/>
            <person name="Dearden P.K."/>
        </authorList>
    </citation>
    <scope>NUCLEOTIDE SEQUENCE</scope>
    <source>
        <strain evidence="2">Linc-1</strain>
    </source>
</reference>
<dbReference type="AlphaFoldDB" id="A0A834J374"/>
<protein>
    <submittedName>
        <fullName evidence="2">Uncharacterized protein</fullName>
    </submittedName>
</protein>
<dbReference type="EMBL" id="JACSDZ010000024">
    <property type="protein sequence ID" value="KAF7379694.1"/>
    <property type="molecule type" value="Genomic_DNA"/>
</dbReference>
<dbReference type="Proteomes" id="UP000617340">
    <property type="component" value="Unassembled WGS sequence"/>
</dbReference>
<gene>
    <name evidence="2" type="ORF">HZH68_016642</name>
</gene>
<evidence type="ECO:0000256" key="1">
    <source>
        <dbReference type="SAM" id="MobiDB-lite"/>
    </source>
</evidence>
<organism evidence="2 3">
    <name type="scientific">Vespula germanica</name>
    <name type="common">German yellow jacket</name>
    <name type="synonym">Paravespula germanica</name>
    <dbReference type="NCBI Taxonomy" id="30212"/>
    <lineage>
        <taxon>Eukaryota</taxon>
        <taxon>Metazoa</taxon>
        <taxon>Ecdysozoa</taxon>
        <taxon>Arthropoda</taxon>
        <taxon>Hexapoda</taxon>
        <taxon>Insecta</taxon>
        <taxon>Pterygota</taxon>
        <taxon>Neoptera</taxon>
        <taxon>Endopterygota</taxon>
        <taxon>Hymenoptera</taxon>
        <taxon>Apocrita</taxon>
        <taxon>Aculeata</taxon>
        <taxon>Vespoidea</taxon>
        <taxon>Vespidae</taxon>
        <taxon>Vespinae</taxon>
        <taxon>Vespula</taxon>
    </lineage>
</organism>
<sequence>MNTNINNKKRLVSEQHQLLLVTYEKKFNKNLEVIWDSAFSREQKIASIWSSPYLFQPSKPTWPLDIMNTKSAIDDFDCANDDDTTYLGPIADNEDSTVKLADESTPETTCNKDKTDSCKASKVSKIQGHKYDKIIIDEFIDGGGYKCLSRRSSIVSIENLKSNNQVDESEQSFHHKIEDSSIDTDFQDNKLDIPDHLYQFLNAILNNDEDNFQDKKFTSDLESNDQVHESQQSFQREFDDSPTDWNIFNEEGQEVPENCSWSPNESINQDEDNFSEEKETMSCTSNLQSNDQVHESQQLFQFEFNNSPTNWDIFNDSNEEVPENCYWPPNEIINQIIIQDERSTVPSTSNTHCKNQETHGLPIRSRFSWDNTVDNEKRKYRNKHNDPSKTQHMSNSKRTDQVQTSKQLVQVVKSPAKSNNFNRVTPTRSHRRFKRPIKNDEENDHISQGTYIPSVYELSNWQCAIRNVRNTPEQNQLAFARSTRVTGKNNFGKLHVRSMPDVA</sequence>
<proteinExistence type="predicted"/>
<accession>A0A834J374</accession>
<feature type="region of interest" description="Disordered" evidence="1">
    <location>
        <begin position="368"/>
        <end position="403"/>
    </location>
</feature>
<name>A0A834J374_VESGE</name>
<feature type="region of interest" description="Disordered" evidence="1">
    <location>
        <begin position="222"/>
        <end position="241"/>
    </location>
</feature>
<comment type="caution">
    <text evidence="2">The sequence shown here is derived from an EMBL/GenBank/DDBJ whole genome shotgun (WGS) entry which is preliminary data.</text>
</comment>
<keyword evidence="3" id="KW-1185">Reference proteome</keyword>
<evidence type="ECO:0000313" key="3">
    <source>
        <dbReference type="Proteomes" id="UP000617340"/>
    </source>
</evidence>